<keyword evidence="7" id="KW-0798">TonB box</keyword>
<reference evidence="10" key="1">
    <citation type="journal article" date="2019" name="Int. J. Syst. Evol. Microbiol.">
        <title>The Global Catalogue of Microorganisms (GCM) 10K type strain sequencing project: providing services to taxonomists for standard genome sequencing and annotation.</title>
        <authorList>
            <consortium name="The Broad Institute Genomics Platform"/>
            <consortium name="The Broad Institute Genome Sequencing Center for Infectious Disease"/>
            <person name="Wu L."/>
            <person name="Ma J."/>
        </authorList>
    </citation>
    <scope>NUCLEOTIDE SEQUENCE [LARGE SCALE GENOMIC DNA]</scope>
    <source>
        <strain evidence="10">JCM 15089</strain>
    </source>
</reference>
<dbReference type="Gene3D" id="2.40.170.20">
    <property type="entry name" value="TonB-dependent receptor, beta-barrel domain"/>
    <property type="match status" value="1"/>
</dbReference>
<evidence type="ECO:0000256" key="2">
    <source>
        <dbReference type="ARBA" id="ARBA00022448"/>
    </source>
</evidence>
<keyword evidence="6" id="KW-0998">Cell outer membrane</keyword>
<gene>
    <name evidence="9" type="ORF">GCM10008942_07990</name>
</gene>
<feature type="domain" description="Secretin/TonB short N-terminal" evidence="8">
    <location>
        <begin position="56"/>
        <end position="106"/>
    </location>
</feature>
<dbReference type="PANTHER" id="PTHR40980:SF3">
    <property type="entry name" value="TONB-DEPENDENT RECEPTOR-LIKE BETA-BARREL DOMAIN-CONTAINING PROTEIN"/>
    <property type="match status" value="1"/>
</dbReference>
<keyword evidence="5 7" id="KW-0472">Membrane</keyword>
<dbReference type="EMBL" id="BAAADD010000002">
    <property type="protein sequence ID" value="GAA0561957.1"/>
    <property type="molecule type" value="Genomic_DNA"/>
</dbReference>
<dbReference type="Pfam" id="PF07715">
    <property type="entry name" value="Plug"/>
    <property type="match status" value="1"/>
</dbReference>
<evidence type="ECO:0000313" key="9">
    <source>
        <dbReference type="EMBL" id="GAA0561957.1"/>
    </source>
</evidence>
<evidence type="ECO:0000256" key="6">
    <source>
        <dbReference type="ARBA" id="ARBA00023237"/>
    </source>
</evidence>
<keyword evidence="3" id="KW-0410">Iron transport</keyword>
<evidence type="ECO:0000259" key="8">
    <source>
        <dbReference type="SMART" id="SM00965"/>
    </source>
</evidence>
<dbReference type="InterPro" id="IPR036942">
    <property type="entry name" value="Beta-barrel_TonB_sf"/>
</dbReference>
<evidence type="ECO:0000256" key="5">
    <source>
        <dbReference type="ARBA" id="ARBA00023136"/>
    </source>
</evidence>
<dbReference type="InterPro" id="IPR037066">
    <property type="entry name" value="Plug_dom_sf"/>
</dbReference>
<dbReference type="InterPro" id="IPR010104">
    <property type="entry name" value="TonB_rcpt_bac"/>
</dbReference>
<dbReference type="PANTHER" id="PTHR40980">
    <property type="entry name" value="PLUG DOMAIN-CONTAINING PROTEIN"/>
    <property type="match status" value="1"/>
</dbReference>
<sequence>MRGAAKSIAGTRRFWLAAVLFGIVAFRAGLADPLAFHIPEQPLSRSLNEVARVTKTNILFSPGDIPNVRAPALDGVLTAQEAVRRLIAGTDLEAVWDKTGLIVRAKPAVAQAAPKPAEKIAPEWFEGEIITITGIRESWQRDLDVKRDALGLVDVITNETIGKFPESNLAAAIMRIPGVNVNRRIIGMVGIDTSMGDPTEVTVRGFGPTFNVVLIDGRNIGSSIGTRSFDFSLLAGDMVQEVDVHKSPDASLTAGAIGAIINIKNPMPFDRTGLRTAASVSTTYSPEAGRFTPNGMVLFSDTFAHDRLGVLVAATYNEISNRTNEVAVWGWEGVYLDACQFAGGGTCGARLTPDTTRPVWFIQDYGVYKIDNWAVRENGRVAVQWTPSNSVLLTMNADFARNDLKQWQYAVAIWNNAAELRNVKTSQNGTIVDFTRTNTPTDFNSQVNETVQQSYDFGINARWEINSHWTLEADGDLALSAQNPGERQGAYSADVGYGPSCAQDCAVSPINGTVMGIAVSATGGHVLPYYTSYGPNDDPSRFIDPAIMGSHVMVVNKPRNRNSVGQFRFEAKWEGEGVAVSTGIHYLANHMRLENYDDFGNNVWQAYAGYGPDSHNYYVSGPNAGLPAGVHLPGELFGSNFSTANFLPGWSGNNRLPPRILKFDPRAVFDYLERLGDPVTPTTIPGFNWGCCDPPFHGKFEAVSNPASYQRIFEDTLSGYVTVTGDAAVGGVPFTYHAGLRLERTELYSEGRERLPTSLSVMPADHTAFLTTYGPVIPVGAKREYVYLLPNIDLTMRPTAEVQIRLNASRTLTRPPLSSISPATTLSSSERVGSLVATGQNPNLKPYVSNNFDVTGEWYNAPNSYVSVDAFFKNVSNFVIATTVERAINGVDDPTTGRLAQFRVSSYINGPSANVYGVEFAVQQVLDDSGFGFQLNATLVGTDRPYNPKDISTSNFAVTGLADSANMVAFYDKDGFQIRLSANWHDSFLEHFGQMQPNSAFGAEPVIVDTAWDMTLNMGLALSRDLTVYAEGMNLLNATYSTRGRFSEQVLNVAAYGRRFTVGLHYKL</sequence>
<organism evidence="9 10">
    <name type="scientific">Rhizomicrobium electricum</name>
    <dbReference type="NCBI Taxonomy" id="480070"/>
    <lineage>
        <taxon>Bacteria</taxon>
        <taxon>Pseudomonadati</taxon>
        <taxon>Pseudomonadota</taxon>
        <taxon>Alphaproteobacteria</taxon>
        <taxon>Micropepsales</taxon>
        <taxon>Micropepsaceae</taxon>
        <taxon>Rhizomicrobium</taxon>
    </lineage>
</organism>
<keyword evidence="10" id="KW-1185">Reference proteome</keyword>
<evidence type="ECO:0000313" key="10">
    <source>
        <dbReference type="Proteomes" id="UP001499951"/>
    </source>
</evidence>
<dbReference type="NCBIfam" id="TIGR01782">
    <property type="entry name" value="TonB-Xanth-Caul"/>
    <property type="match status" value="1"/>
</dbReference>
<name>A0ABP3P8P1_9PROT</name>
<evidence type="ECO:0000256" key="7">
    <source>
        <dbReference type="RuleBase" id="RU003357"/>
    </source>
</evidence>
<dbReference type="Proteomes" id="UP001499951">
    <property type="component" value="Unassembled WGS sequence"/>
</dbReference>
<evidence type="ECO:0000256" key="4">
    <source>
        <dbReference type="ARBA" id="ARBA00023004"/>
    </source>
</evidence>
<dbReference type="SMART" id="SM00965">
    <property type="entry name" value="STN"/>
    <property type="match status" value="1"/>
</dbReference>
<accession>A0ABP3P8P1</accession>
<comment type="caution">
    <text evidence="9">The sequence shown here is derived from an EMBL/GenBank/DDBJ whole genome shotgun (WGS) entry which is preliminary data.</text>
</comment>
<dbReference type="InterPro" id="IPR011662">
    <property type="entry name" value="Secretin/TonB_short_N"/>
</dbReference>
<comment type="subcellular location">
    <subcellularLocation>
        <location evidence="1 7">Cell outer membrane</location>
    </subcellularLocation>
</comment>
<evidence type="ECO:0000256" key="1">
    <source>
        <dbReference type="ARBA" id="ARBA00004442"/>
    </source>
</evidence>
<evidence type="ECO:0000256" key="3">
    <source>
        <dbReference type="ARBA" id="ARBA00022496"/>
    </source>
</evidence>
<dbReference type="InterPro" id="IPR012910">
    <property type="entry name" value="Plug_dom"/>
</dbReference>
<keyword evidence="4" id="KW-0408">Iron</keyword>
<dbReference type="Gene3D" id="3.55.50.30">
    <property type="match status" value="1"/>
</dbReference>
<comment type="similarity">
    <text evidence="7">Belongs to the TonB-dependent receptor family.</text>
</comment>
<protein>
    <recommendedName>
        <fullName evidence="8">Secretin/TonB short N-terminal domain-containing protein</fullName>
    </recommendedName>
</protein>
<dbReference type="RefSeq" id="WP_166932232.1">
    <property type="nucleotide sequence ID" value="NZ_BAAADD010000002.1"/>
</dbReference>
<dbReference type="Pfam" id="PF00593">
    <property type="entry name" value="TonB_dep_Rec_b-barrel"/>
    <property type="match status" value="1"/>
</dbReference>
<dbReference type="SUPFAM" id="SSF56935">
    <property type="entry name" value="Porins"/>
    <property type="match status" value="1"/>
</dbReference>
<dbReference type="InterPro" id="IPR000531">
    <property type="entry name" value="Beta-barrel_TonB"/>
</dbReference>
<keyword evidence="2" id="KW-0813">Transport</keyword>
<proteinExistence type="inferred from homology"/>
<dbReference type="Gene3D" id="2.170.130.10">
    <property type="entry name" value="TonB-dependent receptor, plug domain"/>
    <property type="match status" value="1"/>
</dbReference>
<keyword evidence="3" id="KW-0406">Ion transport</keyword>